<dbReference type="PROSITE" id="PS00518">
    <property type="entry name" value="ZF_RING_1"/>
    <property type="match status" value="1"/>
</dbReference>
<keyword evidence="2 4" id="KW-0863">Zinc-finger</keyword>
<dbReference type="Gene3D" id="1.25.40.20">
    <property type="entry name" value="Ankyrin repeat-containing domain"/>
    <property type="match status" value="2"/>
</dbReference>
<keyword evidence="3" id="KW-0862">Zinc</keyword>
<dbReference type="GO" id="GO:0006513">
    <property type="term" value="P:protein monoubiquitination"/>
    <property type="evidence" value="ECO:0007669"/>
    <property type="project" value="InterPro"/>
</dbReference>
<dbReference type="Proteomes" id="UP001054902">
    <property type="component" value="Unassembled WGS sequence"/>
</dbReference>
<dbReference type="InterPro" id="IPR017907">
    <property type="entry name" value="Znf_RING_CS"/>
</dbReference>
<dbReference type="SMART" id="SM00184">
    <property type="entry name" value="RING"/>
    <property type="match status" value="1"/>
</dbReference>
<keyword evidence="5" id="KW-0175">Coiled coil</keyword>
<dbReference type="InterPro" id="IPR001841">
    <property type="entry name" value="Znf_RING"/>
</dbReference>
<proteinExistence type="predicted"/>
<dbReference type="GO" id="GO:0008270">
    <property type="term" value="F:zinc ion binding"/>
    <property type="evidence" value="ECO:0007669"/>
    <property type="project" value="UniProtKB-KW"/>
</dbReference>
<dbReference type="AlphaFoldDB" id="A0AAD3H143"/>
<dbReference type="InterPro" id="IPR039577">
    <property type="entry name" value="Rad18"/>
</dbReference>
<name>A0AAD3H143_9STRA</name>
<evidence type="ECO:0000256" key="5">
    <source>
        <dbReference type="SAM" id="Coils"/>
    </source>
</evidence>
<comment type="caution">
    <text evidence="8">The sequence shown here is derived from an EMBL/GenBank/DDBJ whole genome shotgun (WGS) entry which is preliminary data.</text>
</comment>
<evidence type="ECO:0000256" key="4">
    <source>
        <dbReference type="PROSITE-ProRule" id="PRU00175"/>
    </source>
</evidence>
<dbReference type="SUPFAM" id="SSF57850">
    <property type="entry name" value="RING/U-box"/>
    <property type="match status" value="1"/>
</dbReference>
<dbReference type="SUPFAM" id="SSF48403">
    <property type="entry name" value="Ankyrin repeat"/>
    <property type="match status" value="2"/>
</dbReference>
<dbReference type="PANTHER" id="PTHR14134">
    <property type="entry name" value="E3 UBIQUITIN-PROTEIN LIGASE RAD18"/>
    <property type="match status" value="1"/>
</dbReference>
<keyword evidence="9" id="KW-1185">Reference proteome</keyword>
<evidence type="ECO:0000313" key="9">
    <source>
        <dbReference type="Proteomes" id="UP001054902"/>
    </source>
</evidence>
<keyword evidence="1" id="KW-0479">Metal-binding</keyword>
<feature type="compositionally biased region" description="Polar residues" evidence="6">
    <location>
        <begin position="1"/>
        <end position="32"/>
    </location>
</feature>
<dbReference type="InterPro" id="IPR013083">
    <property type="entry name" value="Znf_RING/FYVE/PHD"/>
</dbReference>
<dbReference type="Gene3D" id="3.30.40.10">
    <property type="entry name" value="Zinc/RING finger domain, C3HC4 (zinc finger)"/>
    <property type="match status" value="1"/>
</dbReference>
<dbReference type="GO" id="GO:0006301">
    <property type="term" value="P:DNA damage tolerance"/>
    <property type="evidence" value="ECO:0007669"/>
    <property type="project" value="InterPro"/>
</dbReference>
<feature type="domain" description="RING-type" evidence="7">
    <location>
        <begin position="585"/>
        <end position="624"/>
    </location>
</feature>
<sequence length="706" mass="80768">MGQQASRQSDTSSQTIHDADTLISTSGSSNNEALGYDADAAIEVESDTDNIDSDVYGADDRIEVESDTDNIDSPVYDDTAALDVDSDTDDIGSDVYNAERRAVEEESTAWDADSTDSELEYDADRVINDRSRVRNALSDSEDFEYDAEAEDSDSEEMEWVQETGKRLFEACENKNWEIFQKFLSDESIAKKKKKLVLDKNEECRDMALRWGAPLPTIKYLIDIEGPDAISIGECSWLHTAMMYECISFEVVKLLVDIGGKDLVMMQSARLEHRKRTALHIHLGVGFWRHQKIIELLVRVGGVELLEIEDEDGYRIVDYCLEHERALIFNFLRNTYDARFFSTQKHLKTLQSLFVKATPKEIYCWIARSEFDKVNNYLHDGEVSREAKQRCFNYRDSQYNRSAFFYLCVYNDPGRIAASIIDLMGTDFLMISEAHGYTYLHATCKYLNGYGDHELQLQHGLVQLLLGQGGTALLCATNYYEETALHNLLSCNRVNFDSINLMVDIGGKDFLLKTDMNRRTALHLASMQREPNKDVLLYLISEGGSDLRDISDHCGRKAEDYWSPELKQYIDLHTKTSPALSDDLQCPICFEIMNDVHIISQCCHRFCKKCITDAFLHNSKCPVCRAEYTIGELRKDPLLCKFAILAKEKENQLKEANEKNDILLVEKVELMQEKVELLQAKKDLATLKRKYNEMSTYFVDEILPFAK</sequence>
<dbReference type="SMART" id="SM00248">
    <property type="entry name" value="ANK"/>
    <property type="match status" value="5"/>
</dbReference>
<dbReference type="InterPro" id="IPR036770">
    <property type="entry name" value="Ankyrin_rpt-contain_sf"/>
</dbReference>
<feature type="region of interest" description="Disordered" evidence="6">
    <location>
        <begin position="1"/>
        <end position="38"/>
    </location>
</feature>
<protein>
    <recommendedName>
        <fullName evidence="7">RING-type domain-containing protein</fullName>
    </recommendedName>
</protein>
<evidence type="ECO:0000259" key="7">
    <source>
        <dbReference type="PROSITE" id="PS50089"/>
    </source>
</evidence>
<evidence type="ECO:0000313" key="8">
    <source>
        <dbReference type="EMBL" id="GFH46426.1"/>
    </source>
</evidence>
<dbReference type="GO" id="GO:0061630">
    <property type="term" value="F:ubiquitin protein ligase activity"/>
    <property type="evidence" value="ECO:0007669"/>
    <property type="project" value="InterPro"/>
</dbReference>
<dbReference type="InterPro" id="IPR002110">
    <property type="entry name" value="Ankyrin_rpt"/>
</dbReference>
<reference evidence="8 9" key="1">
    <citation type="journal article" date="2021" name="Sci. Rep.">
        <title>The genome of the diatom Chaetoceros tenuissimus carries an ancient integrated fragment of an extant virus.</title>
        <authorList>
            <person name="Hongo Y."/>
            <person name="Kimura K."/>
            <person name="Takaki Y."/>
            <person name="Yoshida Y."/>
            <person name="Baba S."/>
            <person name="Kobayashi G."/>
            <person name="Nagasaki K."/>
            <person name="Hano T."/>
            <person name="Tomaru Y."/>
        </authorList>
    </citation>
    <scope>NUCLEOTIDE SEQUENCE [LARGE SCALE GENOMIC DNA]</scope>
    <source>
        <strain evidence="8 9">NIES-3715</strain>
    </source>
</reference>
<evidence type="ECO:0000256" key="2">
    <source>
        <dbReference type="ARBA" id="ARBA00022771"/>
    </source>
</evidence>
<feature type="coiled-coil region" evidence="5">
    <location>
        <begin position="645"/>
        <end position="689"/>
    </location>
</feature>
<dbReference type="GO" id="GO:0003697">
    <property type="term" value="F:single-stranded DNA binding"/>
    <property type="evidence" value="ECO:0007669"/>
    <property type="project" value="InterPro"/>
</dbReference>
<organism evidence="8 9">
    <name type="scientific">Chaetoceros tenuissimus</name>
    <dbReference type="NCBI Taxonomy" id="426638"/>
    <lineage>
        <taxon>Eukaryota</taxon>
        <taxon>Sar</taxon>
        <taxon>Stramenopiles</taxon>
        <taxon>Ochrophyta</taxon>
        <taxon>Bacillariophyta</taxon>
        <taxon>Coscinodiscophyceae</taxon>
        <taxon>Chaetocerotophycidae</taxon>
        <taxon>Chaetocerotales</taxon>
        <taxon>Chaetocerotaceae</taxon>
        <taxon>Chaetoceros</taxon>
    </lineage>
</organism>
<accession>A0AAD3H143</accession>
<dbReference type="Pfam" id="PF13639">
    <property type="entry name" value="zf-RING_2"/>
    <property type="match status" value="1"/>
</dbReference>
<evidence type="ECO:0000256" key="6">
    <source>
        <dbReference type="SAM" id="MobiDB-lite"/>
    </source>
</evidence>
<gene>
    <name evidence="8" type="ORF">CTEN210_02900</name>
</gene>
<evidence type="ECO:0000256" key="3">
    <source>
        <dbReference type="ARBA" id="ARBA00022833"/>
    </source>
</evidence>
<dbReference type="EMBL" id="BLLK01000022">
    <property type="protein sequence ID" value="GFH46426.1"/>
    <property type="molecule type" value="Genomic_DNA"/>
</dbReference>
<dbReference type="PROSITE" id="PS50089">
    <property type="entry name" value="ZF_RING_2"/>
    <property type="match status" value="1"/>
</dbReference>
<evidence type="ECO:0000256" key="1">
    <source>
        <dbReference type="ARBA" id="ARBA00022723"/>
    </source>
</evidence>